<comment type="caution">
    <text evidence="1">The sequence shown here is derived from an EMBL/GenBank/DDBJ whole genome shotgun (WGS) entry which is preliminary data.</text>
</comment>
<organism evidence="1 2">
    <name type="scientific">Liparis tanakae</name>
    <name type="common">Tanaka's snailfish</name>
    <dbReference type="NCBI Taxonomy" id="230148"/>
    <lineage>
        <taxon>Eukaryota</taxon>
        <taxon>Metazoa</taxon>
        <taxon>Chordata</taxon>
        <taxon>Craniata</taxon>
        <taxon>Vertebrata</taxon>
        <taxon>Euteleostomi</taxon>
        <taxon>Actinopterygii</taxon>
        <taxon>Neopterygii</taxon>
        <taxon>Teleostei</taxon>
        <taxon>Neoteleostei</taxon>
        <taxon>Acanthomorphata</taxon>
        <taxon>Eupercaria</taxon>
        <taxon>Perciformes</taxon>
        <taxon>Cottioidei</taxon>
        <taxon>Cottales</taxon>
        <taxon>Liparidae</taxon>
        <taxon>Liparis</taxon>
    </lineage>
</organism>
<accession>A0A4Z2HF69</accession>
<proteinExistence type="predicted"/>
<dbReference type="AlphaFoldDB" id="A0A4Z2HF69"/>
<keyword evidence="2" id="KW-1185">Reference proteome</keyword>
<sequence>MAPPVKQEELNARQGRAGMFMLRLKVVFNHTRRCLTACSTAGPLFTSPGFQLALCVQSEQLGEDRTVYSPSCSDAEERTKRRHDVIQKPPFDWFNLKRSLRSCHDVSDVGGLERNGGGETDGAVTDDRRQDILLAPRAMWGLAADDLNTCGQKGQAIKLGSSEASTSRIDSLGGICYAIAAVWGPKAVRRGRVPRARVARQQVAEKKIKQVVSLWAPVSLFGVQSSAM</sequence>
<reference evidence="1 2" key="1">
    <citation type="submission" date="2019-03" db="EMBL/GenBank/DDBJ databases">
        <title>First draft genome of Liparis tanakae, snailfish: a comprehensive survey of snailfish specific genes.</title>
        <authorList>
            <person name="Kim W."/>
            <person name="Song I."/>
            <person name="Jeong J.-H."/>
            <person name="Kim D."/>
            <person name="Kim S."/>
            <person name="Ryu S."/>
            <person name="Song J.Y."/>
            <person name="Lee S.K."/>
        </authorList>
    </citation>
    <scope>NUCLEOTIDE SEQUENCE [LARGE SCALE GENOMIC DNA]</scope>
    <source>
        <tissue evidence="1">Muscle</tissue>
    </source>
</reference>
<evidence type="ECO:0000313" key="2">
    <source>
        <dbReference type="Proteomes" id="UP000314294"/>
    </source>
</evidence>
<evidence type="ECO:0000313" key="1">
    <source>
        <dbReference type="EMBL" id="TNN64518.1"/>
    </source>
</evidence>
<dbReference type="EMBL" id="SRLO01000251">
    <property type="protein sequence ID" value="TNN64518.1"/>
    <property type="molecule type" value="Genomic_DNA"/>
</dbReference>
<protein>
    <submittedName>
        <fullName evidence="1">Uncharacterized protein</fullName>
    </submittedName>
</protein>
<dbReference type="Proteomes" id="UP000314294">
    <property type="component" value="Unassembled WGS sequence"/>
</dbReference>
<gene>
    <name evidence="1" type="ORF">EYF80_025266</name>
</gene>
<name>A0A4Z2HF69_9TELE</name>